<evidence type="ECO:0000313" key="3">
    <source>
        <dbReference type="EMBL" id="KAG6460799.1"/>
    </source>
</evidence>
<reference evidence="3" key="2">
    <citation type="journal article" date="2016" name="Insect Biochem. Mol. Biol.">
        <title>Multifaceted biological insights from a draft genome sequence of the tobacco hornworm moth, Manduca sexta.</title>
        <authorList>
            <person name="Kanost M.R."/>
            <person name="Arrese E.L."/>
            <person name="Cao X."/>
            <person name="Chen Y.R."/>
            <person name="Chellapilla S."/>
            <person name="Goldsmith M.R."/>
            <person name="Grosse-Wilde E."/>
            <person name="Heckel D.G."/>
            <person name="Herndon N."/>
            <person name="Jiang H."/>
            <person name="Papanicolaou A."/>
            <person name="Qu J."/>
            <person name="Soulages J.L."/>
            <person name="Vogel H."/>
            <person name="Walters J."/>
            <person name="Waterhouse R.M."/>
            <person name="Ahn S.J."/>
            <person name="Almeida F.C."/>
            <person name="An C."/>
            <person name="Aqrawi P."/>
            <person name="Bretschneider A."/>
            <person name="Bryant W.B."/>
            <person name="Bucks S."/>
            <person name="Chao H."/>
            <person name="Chevignon G."/>
            <person name="Christen J.M."/>
            <person name="Clarke D.F."/>
            <person name="Dittmer N.T."/>
            <person name="Ferguson L.C.F."/>
            <person name="Garavelou S."/>
            <person name="Gordon K.H.J."/>
            <person name="Gunaratna R.T."/>
            <person name="Han Y."/>
            <person name="Hauser F."/>
            <person name="He Y."/>
            <person name="Heidel-Fischer H."/>
            <person name="Hirsh A."/>
            <person name="Hu Y."/>
            <person name="Jiang H."/>
            <person name="Kalra D."/>
            <person name="Klinner C."/>
            <person name="Konig C."/>
            <person name="Kovar C."/>
            <person name="Kroll A.R."/>
            <person name="Kuwar S.S."/>
            <person name="Lee S.L."/>
            <person name="Lehman R."/>
            <person name="Li K."/>
            <person name="Li Z."/>
            <person name="Liang H."/>
            <person name="Lovelace S."/>
            <person name="Lu Z."/>
            <person name="Mansfield J.H."/>
            <person name="McCulloch K.J."/>
            <person name="Mathew T."/>
            <person name="Morton B."/>
            <person name="Muzny D.M."/>
            <person name="Neunemann D."/>
            <person name="Ongeri F."/>
            <person name="Pauchet Y."/>
            <person name="Pu L.L."/>
            <person name="Pyrousis I."/>
            <person name="Rao X.J."/>
            <person name="Redding A."/>
            <person name="Roesel C."/>
            <person name="Sanchez-Gracia A."/>
            <person name="Schaack S."/>
            <person name="Shukla A."/>
            <person name="Tetreau G."/>
            <person name="Wang Y."/>
            <person name="Xiong G.H."/>
            <person name="Traut W."/>
            <person name="Walsh T.K."/>
            <person name="Worley K.C."/>
            <person name="Wu D."/>
            <person name="Wu W."/>
            <person name="Wu Y.Q."/>
            <person name="Zhang X."/>
            <person name="Zou Z."/>
            <person name="Zucker H."/>
            <person name="Briscoe A.D."/>
            <person name="Burmester T."/>
            <person name="Clem R.J."/>
            <person name="Feyereisen R."/>
            <person name="Grimmelikhuijzen C.J.P."/>
            <person name="Hamodrakas S.J."/>
            <person name="Hansson B.S."/>
            <person name="Huguet E."/>
            <person name="Jermiin L.S."/>
            <person name="Lan Q."/>
            <person name="Lehman H.K."/>
            <person name="Lorenzen M."/>
            <person name="Merzendorfer H."/>
            <person name="Michalopoulos I."/>
            <person name="Morton D.B."/>
            <person name="Muthukrishnan S."/>
            <person name="Oakeshott J.G."/>
            <person name="Palmer W."/>
            <person name="Park Y."/>
            <person name="Passarelli A.L."/>
            <person name="Rozas J."/>
            <person name="Schwartz L.M."/>
            <person name="Smith W."/>
            <person name="Southgate A."/>
            <person name="Vilcinskas A."/>
            <person name="Vogt R."/>
            <person name="Wang P."/>
            <person name="Werren J."/>
            <person name="Yu X.Q."/>
            <person name="Zhou J.J."/>
            <person name="Brown S.J."/>
            <person name="Scherer S.E."/>
            <person name="Richards S."/>
            <person name="Blissard G.W."/>
        </authorList>
    </citation>
    <scope>NUCLEOTIDE SEQUENCE</scope>
</reference>
<keyword evidence="1" id="KW-1133">Transmembrane helix</keyword>
<keyword evidence="2" id="KW-0675">Receptor</keyword>
<dbReference type="EMBL" id="LN885233">
    <property type="protein sequence ID" value="CUQ99380.1"/>
    <property type="molecule type" value="mRNA"/>
</dbReference>
<reference evidence="2" key="1">
    <citation type="journal article" date="2015" name="Insect Biochem. Mol. Biol.">
        <title>A reference gene set for chemosensory receptor genes of Manduca sexta.</title>
        <authorList>
            <person name="Koenig C."/>
            <person name="Hirsh A."/>
            <person name="Bucks S."/>
            <person name="Klinner C."/>
            <person name="Vogel H."/>
            <person name="Shukla A."/>
            <person name="Mansfield J.H."/>
            <person name="Morton B."/>
            <person name="Hansson B.S."/>
            <person name="Grosse-Wilde E."/>
        </authorList>
    </citation>
    <scope>NUCLEOTIDE SEQUENCE</scope>
</reference>
<feature type="transmembrane region" description="Helical" evidence="1">
    <location>
        <begin position="33"/>
        <end position="50"/>
    </location>
</feature>
<evidence type="ECO:0000313" key="4">
    <source>
        <dbReference type="Proteomes" id="UP000791440"/>
    </source>
</evidence>
<dbReference type="EMBL" id="JH668697">
    <property type="protein sequence ID" value="KAG6460799.1"/>
    <property type="molecule type" value="Genomic_DNA"/>
</dbReference>
<gene>
    <name evidence="2" type="primary">GR40</name>
    <name evidence="3" type="ORF">O3G_MSEX012227</name>
</gene>
<dbReference type="Proteomes" id="UP000791440">
    <property type="component" value="Unassembled WGS sequence"/>
</dbReference>
<organism evidence="2">
    <name type="scientific">Manduca sexta</name>
    <name type="common">Tobacco hawkmoth</name>
    <name type="synonym">Tobacco hornworm</name>
    <dbReference type="NCBI Taxonomy" id="7130"/>
    <lineage>
        <taxon>Eukaryota</taxon>
        <taxon>Metazoa</taxon>
        <taxon>Ecdysozoa</taxon>
        <taxon>Arthropoda</taxon>
        <taxon>Hexapoda</taxon>
        <taxon>Insecta</taxon>
        <taxon>Pterygota</taxon>
        <taxon>Neoptera</taxon>
        <taxon>Endopterygota</taxon>
        <taxon>Lepidoptera</taxon>
        <taxon>Glossata</taxon>
        <taxon>Ditrysia</taxon>
        <taxon>Bombycoidea</taxon>
        <taxon>Sphingidae</taxon>
        <taxon>Sphinginae</taxon>
        <taxon>Sphingini</taxon>
        <taxon>Manduca</taxon>
    </lineage>
</organism>
<keyword evidence="1" id="KW-0812">Transmembrane</keyword>
<feature type="transmembrane region" description="Helical" evidence="1">
    <location>
        <begin position="246"/>
        <end position="276"/>
    </location>
</feature>
<feature type="transmembrane region" description="Helical" evidence="1">
    <location>
        <begin position="142"/>
        <end position="168"/>
    </location>
</feature>
<keyword evidence="1" id="KW-0472">Membrane</keyword>
<feature type="transmembrane region" description="Helical" evidence="1">
    <location>
        <begin position="62"/>
        <end position="80"/>
    </location>
</feature>
<reference evidence="3" key="3">
    <citation type="submission" date="2020-12" db="EMBL/GenBank/DDBJ databases">
        <authorList>
            <person name="Kanost M."/>
        </authorList>
    </citation>
    <scope>NUCLEOTIDE SEQUENCE</scope>
</reference>
<protein>
    <submittedName>
        <fullName evidence="2">Gustatory receptor 40</fullName>
    </submittedName>
</protein>
<keyword evidence="4" id="KW-1185">Reference proteome</keyword>
<evidence type="ECO:0000256" key="1">
    <source>
        <dbReference type="SAM" id="Phobius"/>
    </source>
</evidence>
<accession>A0A5K8B1T9</accession>
<feature type="transmembrane region" description="Helical" evidence="1">
    <location>
        <begin position="110"/>
        <end position="130"/>
    </location>
</feature>
<name>A0A5K8B1T9_MANSE</name>
<dbReference type="AlphaFoldDB" id="A0A5K8B1T9"/>
<proteinExistence type="evidence at transcript level"/>
<evidence type="ECO:0000313" key="2">
    <source>
        <dbReference type="EMBL" id="CUQ99380.1"/>
    </source>
</evidence>
<sequence>MTDQLACNIDFYLYTRFIFGFYHEFQTYKPVRWLARGFCGLMSTCIIFFYDSFFIRSLNAVFIMYLQNIEYVLYVLISLLKGNDHLIHFYKKTPLIETRATNYTPTRVRLMVYICLMFLIRSFGVIKTIFIHRDKSVTEHHFAIIDFIMWFTMLLGRSPLLFVFALLYSRVRVMRQTLESNDFDCRILSKHHPRQYIQTYEAIMDRLDENTNSMKLQVLHRYDLCPDERDRVEIQKLSQMMRSRPINFTLCGVVSLNVRSVFSFISFTLTTFIAILQTKQWST</sequence>
<dbReference type="OrthoDB" id="7489104at2759"/>